<dbReference type="Proteomes" id="UP000499080">
    <property type="component" value="Unassembled WGS sequence"/>
</dbReference>
<comment type="caution">
    <text evidence="1">The sequence shown here is derived from an EMBL/GenBank/DDBJ whole genome shotgun (WGS) entry which is preliminary data.</text>
</comment>
<organism evidence="1 2">
    <name type="scientific">Araneus ventricosus</name>
    <name type="common">Orbweaver spider</name>
    <name type="synonym">Epeira ventricosa</name>
    <dbReference type="NCBI Taxonomy" id="182803"/>
    <lineage>
        <taxon>Eukaryota</taxon>
        <taxon>Metazoa</taxon>
        <taxon>Ecdysozoa</taxon>
        <taxon>Arthropoda</taxon>
        <taxon>Chelicerata</taxon>
        <taxon>Arachnida</taxon>
        <taxon>Araneae</taxon>
        <taxon>Araneomorphae</taxon>
        <taxon>Entelegynae</taxon>
        <taxon>Araneoidea</taxon>
        <taxon>Araneidae</taxon>
        <taxon>Araneus</taxon>
    </lineage>
</organism>
<sequence length="90" mass="9543">MSSQSAAVEIQTTALPEGHHVEVGYQSPSKAVPYMPMTTLLDSPGRSEGSPSHTLKMGSSSWSQFGIISKQNCLTLMVGGWINASTTKTT</sequence>
<dbReference type="AlphaFoldDB" id="A0A4Y2PM66"/>
<keyword evidence="2" id="KW-1185">Reference proteome</keyword>
<accession>A0A4Y2PM66</accession>
<gene>
    <name evidence="1" type="ORF">AVEN_52262_1</name>
</gene>
<proteinExistence type="predicted"/>
<evidence type="ECO:0000313" key="2">
    <source>
        <dbReference type="Proteomes" id="UP000499080"/>
    </source>
</evidence>
<reference evidence="1 2" key="1">
    <citation type="journal article" date="2019" name="Sci. Rep.">
        <title>Orb-weaving spider Araneus ventricosus genome elucidates the spidroin gene catalogue.</title>
        <authorList>
            <person name="Kono N."/>
            <person name="Nakamura H."/>
            <person name="Ohtoshi R."/>
            <person name="Moran D.A.P."/>
            <person name="Shinohara A."/>
            <person name="Yoshida Y."/>
            <person name="Fujiwara M."/>
            <person name="Mori M."/>
            <person name="Tomita M."/>
            <person name="Arakawa K."/>
        </authorList>
    </citation>
    <scope>NUCLEOTIDE SEQUENCE [LARGE SCALE GENOMIC DNA]</scope>
</reference>
<name>A0A4Y2PM66_ARAVE</name>
<dbReference type="EMBL" id="BGPR01011584">
    <property type="protein sequence ID" value="GBN52013.1"/>
    <property type="molecule type" value="Genomic_DNA"/>
</dbReference>
<evidence type="ECO:0000313" key="1">
    <source>
        <dbReference type="EMBL" id="GBN52013.1"/>
    </source>
</evidence>
<protein>
    <submittedName>
        <fullName evidence="1">Uncharacterized protein</fullName>
    </submittedName>
</protein>